<keyword evidence="1" id="KW-0175">Coiled coil</keyword>
<sequence>MNENNQPDKDIRQKKEQKGFRLPLEDYNWTQRLIADSPLGDGEWFVDIVTKGKLYEQATTEHIVQSDITEMATLFSRLGRLYYNLLDKNLDAVEQQKKSFGKEVVEKEDKIEQLKNEIQEHVTTIETHRKDSTLLAKKLAELEQKYTDLVDRHAVQANLIETYKKQAEQNDRYREDYLHEVALREKQNQAYLEADEKAKATHAALEKIILQQSYDMNRMDENHQNETARMDEKHQHQLSIINLQHANKILELQKELQNEKEKAIQENQIRVAVSVAEKAVDHSFNPKELIELITGVRFEELLNRAEGETKERLTKFTIGLE</sequence>
<reference evidence="2 3" key="1">
    <citation type="submission" date="2016-08" db="EMBL/GenBank/DDBJ databases">
        <title>Genome sequencing of Paenibacillus sp. TI45-13ar, isolated from Korean traditional nuruk.</title>
        <authorList>
            <person name="Kim S.-J."/>
        </authorList>
    </citation>
    <scope>NUCLEOTIDE SEQUENCE [LARGE SCALE GENOMIC DNA]</scope>
    <source>
        <strain evidence="2 3">TI45-13ar</strain>
    </source>
</reference>
<dbReference type="Proteomes" id="UP000094578">
    <property type="component" value="Unassembled WGS sequence"/>
</dbReference>
<comment type="caution">
    <text evidence="2">The sequence shown here is derived from an EMBL/GenBank/DDBJ whole genome shotgun (WGS) entry which is preliminary data.</text>
</comment>
<name>A0A1E3L0W4_9BACL</name>
<accession>A0A1E3L0W4</accession>
<proteinExistence type="predicted"/>
<dbReference type="AlphaFoldDB" id="A0A1E3L0W4"/>
<dbReference type="STRING" id="1886670.PTI45_03147"/>
<feature type="coiled-coil region" evidence="1">
    <location>
        <begin position="90"/>
        <end position="145"/>
    </location>
</feature>
<dbReference type="RefSeq" id="WP_069328543.1">
    <property type="nucleotide sequence ID" value="NZ_MDER01000055.1"/>
</dbReference>
<feature type="coiled-coil region" evidence="1">
    <location>
        <begin position="242"/>
        <end position="269"/>
    </location>
</feature>
<keyword evidence="3" id="KW-1185">Reference proteome</keyword>
<evidence type="ECO:0000313" key="2">
    <source>
        <dbReference type="EMBL" id="ODP27437.1"/>
    </source>
</evidence>
<evidence type="ECO:0000256" key="1">
    <source>
        <dbReference type="SAM" id="Coils"/>
    </source>
</evidence>
<gene>
    <name evidence="2" type="ORF">PTI45_03147</name>
</gene>
<dbReference type="EMBL" id="MDER01000055">
    <property type="protein sequence ID" value="ODP27437.1"/>
    <property type="molecule type" value="Genomic_DNA"/>
</dbReference>
<protein>
    <submittedName>
        <fullName evidence="2">Uncharacterized protein</fullName>
    </submittedName>
</protein>
<evidence type="ECO:0000313" key="3">
    <source>
        <dbReference type="Proteomes" id="UP000094578"/>
    </source>
</evidence>
<organism evidence="2 3">
    <name type="scientific">Paenibacillus nuruki</name>
    <dbReference type="NCBI Taxonomy" id="1886670"/>
    <lineage>
        <taxon>Bacteria</taxon>
        <taxon>Bacillati</taxon>
        <taxon>Bacillota</taxon>
        <taxon>Bacilli</taxon>
        <taxon>Bacillales</taxon>
        <taxon>Paenibacillaceae</taxon>
        <taxon>Paenibacillus</taxon>
    </lineage>
</organism>